<dbReference type="STRING" id="118062.MCBB_1092"/>
<dbReference type="AlphaFoldDB" id="A0A1D3L1Z4"/>
<dbReference type="GeneID" id="30411937"/>
<keyword evidence="1" id="KW-0812">Transmembrane</keyword>
<keyword evidence="1" id="KW-0472">Membrane</keyword>
<accession>A0A1D3L1Z4</accession>
<dbReference type="InterPro" id="IPR043726">
    <property type="entry name" value="LiaI-LiaF-like_TM1"/>
</dbReference>
<evidence type="ECO:0000313" key="4">
    <source>
        <dbReference type="Proteomes" id="UP000094707"/>
    </source>
</evidence>
<keyword evidence="4" id="KW-1185">Reference proteome</keyword>
<protein>
    <recommendedName>
        <fullName evidence="2">LiaI-LiaF-like transmembrane region domain-containing protein</fullName>
    </recommendedName>
</protein>
<evidence type="ECO:0000256" key="1">
    <source>
        <dbReference type="SAM" id="Phobius"/>
    </source>
</evidence>
<reference evidence="3 4" key="1">
    <citation type="submission" date="2016-08" db="EMBL/GenBank/DDBJ databases">
        <authorList>
            <person name="Seilhamer J.J."/>
        </authorList>
    </citation>
    <scope>NUCLEOTIDE SEQUENCE [LARGE SCALE GENOMIC DNA]</scope>
    <source>
        <strain evidence="3">Buetzberg</strain>
    </source>
</reference>
<dbReference type="EMBL" id="LT607756">
    <property type="protein sequence ID" value="SCG85651.1"/>
    <property type="molecule type" value="Genomic_DNA"/>
</dbReference>
<feature type="domain" description="LiaI-LiaF-like transmembrane region" evidence="2">
    <location>
        <begin position="27"/>
        <end position="67"/>
    </location>
</feature>
<evidence type="ECO:0000259" key="2">
    <source>
        <dbReference type="Pfam" id="PF18917"/>
    </source>
</evidence>
<sequence>MDDDIKINKPEGKKMKRNINVWGVYISLCFIVVGVLWYAVNVGIIPYQYIQEQLGPILIILIGILILIKSL</sequence>
<organism evidence="3 4">
    <name type="scientific">Methanobacterium congolense</name>
    <dbReference type="NCBI Taxonomy" id="118062"/>
    <lineage>
        <taxon>Archaea</taxon>
        <taxon>Methanobacteriati</taxon>
        <taxon>Methanobacteriota</taxon>
        <taxon>Methanomada group</taxon>
        <taxon>Methanobacteria</taxon>
        <taxon>Methanobacteriales</taxon>
        <taxon>Methanobacteriaceae</taxon>
        <taxon>Methanobacterium</taxon>
    </lineage>
</organism>
<name>A0A1D3L1Z4_9EURY</name>
<dbReference type="OrthoDB" id="71050at2157"/>
<evidence type="ECO:0000313" key="3">
    <source>
        <dbReference type="EMBL" id="SCG85651.1"/>
    </source>
</evidence>
<dbReference type="Pfam" id="PF18917">
    <property type="entry name" value="LiaI-LiaF-like_TM1"/>
    <property type="match status" value="1"/>
</dbReference>
<keyword evidence="1" id="KW-1133">Transmembrane helix</keyword>
<proteinExistence type="predicted"/>
<dbReference type="KEGG" id="mcub:MCBB_1092"/>
<dbReference type="RefSeq" id="WP_071906784.1">
    <property type="nucleotide sequence ID" value="NZ_LT607756.1"/>
</dbReference>
<dbReference type="Proteomes" id="UP000094707">
    <property type="component" value="Chromosome I"/>
</dbReference>
<feature type="transmembrane region" description="Helical" evidence="1">
    <location>
        <begin position="46"/>
        <end position="68"/>
    </location>
</feature>
<feature type="transmembrane region" description="Helical" evidence="1">
    <location>
        <begin position="21"/>
        <end position="40"/>
    </location>
</feature>
<gene>
    <name evidence="3" type="ORF">MCBB_1092</name>
</gene>